<dbReference type="AlphaFoldDB" id="A0A1J4SJA7"/>
<comment type="caution">
    <text evidence="1">The sequence shown here is derived from an EMBL/GenBank/DDBJ whole genome shotgun (WGS) entry which is preliminary data.</text>
</comment>
<gene>
    <name evidence="1" type="ORF">AUJ66_01055</name>
</gene>
<dbReference type="InterPro" id="IPR014942">
    <property type="entry name" value="AbiEii"/>
</dbReference>
<protein>
    <recommendedName>
        <fullName evidence="3">Nucleotidyl transferase AbiEii/AbiGii toxin family protein</fullName>
    </recommendedName>
</protein>
<accession>A0A1J4SJA7</accession>
<dbReference type="Proteomes" id="UP000182278">
    <property type="component" value="Unassembled WGS sequence"/>
</dbReference>
<dbReference type="STRING" id="1817893.AUJ66_01055"/>
<reference evidence="1 2" key="1">
    <citation type="journal article" date="2016" name="Environ. Microbiol.">
        <title>Genomic resolution of a cold subsurface aquifer community provides metabolic insights for novel microbes adapted to high CO concentrations.</title>
        <authorList>
            <person name="Probst A.J."/>
            <person name="Castelle C.J."/>
            <person name="Singh A."/>
            <person name="Brown C.T."/>
            <person name="Anantharaman K."/>
            <person name="Sharon I."/>
            <person name="Hug L.A."/>
            <person name="Burstein D."/>
            <person name="Emerson J.B."/>
            <person name="Thomas B.C."/>
            <person name="Banfield J.F."/>
        </authorList>
    </citation>
    <scope>NUCLEOTIDE SEQUENCE [LARGE SCALE GENOMIC DNA]</scope>
    <source>
        <strain evidence="1">CG1_02_38_46</strain>
    </source>
</reference>
<dbReference type="EMBL" id="MNUO01000015">
    <property type="protein sequence ID" value="OIN98357.1"/>
    <property type="molecule type" value="Genomic_DNA"/>
</dbReference>
<evidence type="ECO:0000313" key="2">
    <source>
        <dbReference type="Proteomes" id="UP000182278"/>
    </source>
</evidence>
<organism evidence="1 2">
    <name type="scientific">Candidatus Desantisbacteria bacterium CG1_02_38_46</name>
    <dbReference type="NCBI Taxonomy" id="1817893"/>
    <lineage>
        <taxon>Bacteria</taxon>
        <taxon>Candidatus Desantisiibacteriota</taxon>
    </lineage>
</organism>
<dbReference type="Gene3D" id="3.10.450.620">
    <property type="entry name" value="JHP933, nucleotidyltransferase-like core domain"/>
    <property type="match status" value="1"/>
</dbReference>
<sequence>MLTREQVSIIAKKYNIGFAVQERDYIQSVFLYLLSRETQGLCFKGGTCLRMVHNLNRFSEDLDFNFVNDKDKVRSLFLGSVDNLRTFGIEAKARDKRFFQSWFSFDLSFQGPLFDGASTTKNKIKVDVSMREEEVEIEKPLIDLTHTYPDIPVFSISCLALSHILAEKIRALLVRGKPRDLYDVWFLLRKNVHFDIELVNRKLALYALPFSEEKLFNVINRMEAIWKRDLSALLPAIIEFADVRRTVIEQIRKENRKND</sequence>
<name>A0A1J4SJA7_9BACT</name>
<proteinExistence type="predicted"/>
<dbReference type="Pfam" id="PF08843">
    <property type="entry name" value="AbiEii"/>
    <property type="match status" value="1"/>
</dbReference>
<evidence type="ECO:0008006" key="3">
    <source>
        <dbReference type="Google" id="ProtNLM"/>
    </source>
</evidence>
<evidence type="ECO:0000313" key="1">
    <source>
        <dbReference type="EMBL" id="OIN98357.1"/>
    </source>
</evidence>